<name>A0A8D9CBQ8_9VIRU</name>
<proteinExistence type="predicted"/>
<dbReference type="EMBL" id="OU342829">
    <property type="protein sequence ID" value="CAG7579874.1"/>
    <property type="molecule type" value="Genomic_DNA"/>
</dbReference>
<protein>
    <submittedName>
        <fullName evidence="1">Uncharacterized protein</fullName>
    </submittedName>
</protein>
<reference evidence="1" key="1">
    <citation type="submission" date="2021-06" db="EMBL/GenBank/DDBJ databases">
        <authorList>
            <person name="Gannon L."/>
            <person name="Redgwell R T."/>
            <person name="Michniewski S."/>
            <person name="Harrison D C."/>
            <person name="Millard A."/>
        </authorList>
    </citation>
    <scope>NUCLEOTIDE SEQUENCE</scope>
</reference>
<evidence type="ECO:0000313" key="1">
    <source>
        <dbReference type="EMBL" id="CAG7579874.1"/>
    </source>
</evidence>
<accession>A0A8D9CBQ8</accession>
<organism evidence="1">
    <name type="scientific">uncultured marine phage</name>
    <dbReference type="NCBI Taxonomy" id="707152"/>
    <lineage>
        <taxon>Viruses</taxon>
        <taxon>environmental samples</taxon>
    </lineage>
</organism>
<gene>
    <name evidence="1" type="ORF">SLAVMIC_00137</name>
</gene>
<sequence>MIKVKNVQLDSEAITILNEIVEMDISAVAAFRLMKIIKELDEIVKNRQQSELNLVKRYAVTDEDGNIKVPNDENGNPVQGTFEIAEENSEEFNTQINELLEYENELDFDPVKFEDLGMEKISVKKLMKLDFLFVE</sequence>